<reference evidence="2" key="1">
    <citation type="submission" date="2021-08" db="EMBL/GenBank/DDBJ databases">
        <title>WGS assembly of Ceratopteris richardii.</title>
        <authorList>
            <person name="Marchant D.B."/>
            <person name="Chen G."/>
            <person name="Jenkins J."/>
            <person name="Shu S."/>
            <person name="Leebens-Mack J."/>
            <person name="Grimwood J."/>
            <person name="Schmutz J."/>
            <person name="Soltis P."/>
            <person name="Soltis D."/>
            <person name="Chen Z.-H."/>
        </authorList>
    </citation>
    <scope>NUCLEOTIDE SEQUENCE</scope>
    <source>
        <strain evidence="2">Whitten #5841</strain>
        <tissue evidence="2">Leaf</tissue>
    </source>
</reference>
<keyword evidence="1" id="KW-1133">Transmembrane helix</keyword>
<accession>A0A8T2T214</accession>
<dbReference type="AlphaFoldDB" id="A0A8T2T214"/>
<gene>
    <name evidence="2" type="ORF">KP509_16G008300</name>
</gene>
<feature type="transmembrane region" description="Helical" evidence="1">
    <location>
        <begin position="37"/>
        <end position="57"/>
    </location>
</feature>
<evidence type="ECO:0000256" key="1">
    <source>
        <dbReference type="SAM" id="Phobius"/>
    </source>
</evidence>
<evidence type="ECO:0000313" key="2">
    <source>
        <dbReference type="EMBL" id="KAH7387149.1"/>
    </source>
</evidence>
<keyword evidence="3" id="KW-1185">Reference proteome</keyword>
<evidence type="ECO:0000313" key="3">
    <source>
        <dbReference type="Proteomes" id="UP000825935"/>
    </source>
</evidence>
<dbReference type="Proteomes" id="UP000825935">
    <property type="component" value="Chromosome 16"/>
</dbReference>
<dbReference type="EMBL" id="CM035421">
    <property type="protein sequence ID" value="KAH7387149.1"/>
    <property type="molecule type" value="Genomic_DNA"/>
</dbReference>
<organism evidence="2 3">
    <name type="scientific">Ceratopteris richardii</name>
    <name type="common">Triangle waterfern</name>
    <dbReference type="NCBI Taxonomy" id="49495"/>
    <lineage>
        <taxon>Eukaryota</taxon>
        <taxon>Viridiplantae</taxon>
        <taxon>Streptophyta</taxon>
        <taxon>Embryophyta</taxon>
        <taxon>Tracheophyta</taxon>
        <taxon>Polypodiopsida</taxon>
        <taxon>Polypodiidae</taxon>
        <taxon>Polypodiales</taxon>
        <taxon>Pteridineae</taxon>
        <taxon>Pteridaceae</taxon>
        <taxon>Parkerioideae</taxon>
        <taxon>Ceratopteris</taxon>
    </lineage>
</organism>
<name>A0A8T2T214_CERRI</name>
<protein>
    <submittedName>
        <fullName evidence="2">Uncharacterized protein</fullName>
    </submittedName>
</protein>
<proteinExistence type="predicted"/>
<comment type="caution">
    <text evidence="2">The sequence shown here is derived from an EMBL/GenBank/DDBJ whole genome shotgun (WGS) entry which is preliminary data.</text>
</comment>
<keyword evidence="1" id="KW-0472">Membrane</keyword>
<keyword evidence="1" id="KW-0812">Transmembrane</keyword>
<sequence length="101" mass="11465">MVRSSHSLSLNIKTLSALSLSLSLSLSHISIQNVKRKFWLSFSLNWCMACASSIMIYKAGFRLEFTRWWNTLISFLSEKENHLALGVHNLWGDMLSSIATS</sequence>